<feature type="transmembrane region" description="Helical" evidence="2">
    <location>
        <begin position="20"/>
        <end position="37"/>
    </location>
</feature>
<dbReference type="CDD" id="cd00130">
    <property type="entry name" value="PAS"/>
    <property type="match status" value="1"/>
</dbReference>
<reference evidence="6" key="1">
    <citation type="submission" date="2023-03" db="EMBL/GenBank/DDBJ databases">
        <title>Actinorhabdospora filicis NBRC 111898.</title>
        <authorList>
            <person name="Ichikawa N."/>
            <person name="Sato H."/>
            <person name="Tonouchi N."/>
        </authorList>
    </citation>
    <scope>NUCLEOTIDE SEQUENCE</scope>
    <source>
        <strain evidence="6">NBRC 111898</strain>
    </source>
</reference>
<gene>
    <name evidence="6" type="ORF">Afil01_46370</name>
</gene>
<dbReference type="PANTHER" id="PTHR44757">
    <property type="entry name" value="DIGUANYLATE CYCLASE DGCP"/>
    <property type="match status" value="1"/>
</dbReference>
<keyword evidence="2" id="KW-1133">Transmembrane helix</keyword>
<evidence type="ECO:0008006" key="8">
    <source>
        <dbReference type="Google" id="ProtNLM"/>
    </source>
</evidence>
<feature type="transmembrane region" description="Helical" evidence="2">
    <location>
        <begin position="43"/>
        <end position="65"/>
    </location>
</feature>
<dbReference type="InterPro" id="IPR035919">
    <property type="entry name" value="EAL_sf"/>
</dbReference>
<dbReference type="Gene3D" id="3.20.20.450">
    <property type="entry name" value="EAL domain"/>
    <property type="match status" value="1"/>
</dbReference>
<organism evidence="6 7">
    <name type="scientific">Actinorhabdospora filicis</name>
    <dbReference type="NCBI Taxonomy" id="1785913"/>
    <lineage>
        <taxon>Bacteria</taxon>
        <taxon>Bacillati</taxon>
        <taxon>Actinomycetota</taxon>
        <taxon>Actinomycetes</taxon>
        <taxon>Micromonosporales</taxon>
        <taxon>Micromonosporaceae</taxon>
        <taxon>Actinorhabdospora</taxon>
    </lineage>
</organism>
<keyword evidence="2" id="KW-0472">Membrane</keyword>
<keyword evidence="2" id="KW-0812">Transmembrane</keyword>
<feature type="transmembrane region" description="Helical" evidence="2">
    <location>
        <begin position="167"/>
        <end position="190"/>
    </location>
</feature>
<evidence type="ECO:0000259" key="3">
    <source>
        <dbReference type="PROSITE" id="PS50112"/>
    </source>
</evidence>
<dbReference type="NCBIfam" id="TIGR00254">
    <property type="entry name" value="GGDEF"/>
    <property type="match status" value="1"/>
</dbReference>
<feature type="transmembrane region" description="Helical" evidence="2">
    <location>
        <begin position="202"/>
        <end position="222"/>
    </location>
</feature>
<feature type="domain" description="GGDEF" evidence="5">
    <location>
        <begin position="480"/>
        <end position="610"/>
    </location>
</feature>
<feature type="transmembrane region" description="Helical" evidence="2">
    <location>
        <begin position="77"/>
        <end position="95"/>
    </location>
</feature>
<dbReference type="InterPro" id="IPR029787">
    <property type="entry name" value="Nucleotide_cyclase"/>
</dbReference>
<dbReference type="AlphaFoldDB" id="A0A9W6SPW7"/>
<dbReference type="Gene3D" id="3.30.450.20">
    <property type="entry name" value="PAS domain"/>
    <property type="match status" value="1"/>
</dbReference>
<evidence type="ECO:0000256" key="2">
    <source>
        <dbReference type="SAM" id="Phobius"/>
    </source>
</evidence>
<dbReference type="PROSITE" id="PS50887">
    <property type="entry name" value="GGDEF"/>
    <property type="match status" value="1"/>
</dbReference>
<dbReference type="CDD" id="cd01949">
    <property type="entry name" value="GGDEF"/>
    <property type="match status" value="1"/>
</dbReference>
<evidence type="ECO:0000256" key="1">
    <source>
        <dbReference type="SAM" id="Coils"/>
    </source>
</evidence>
<evidence type="ECO:0000259" key="5">
    <source>
        <dbReference type="PROSITE" id="PS50887"/>
    </source>
</evidence>
<dbReference type="SMART" id="SM00052">
    <property type="entry name" value="EAL"/>
    <property type="match status" value="1"/>
</dbReference>
<dbReference type="Proteomes" id="UP001165079">
    <property type="component" value="Unassembled WGS sequence"/>
</dbReference>
<feature type="domain" description="EAL" evidence="4">
    <location>
        <begin position="619"/>
        <end position="870"/>
    </location>
</feature>
<dbReference type="InterPro" id="IPR001633">
    <property type="entry name" value="EAL_dom"/>
</dbReference>
<keyword evidence="1" id="KW-0175">Coiled coil</keyword>
<dbReference type="InterPro" id="IPR043128">
    <property type="entry name" value="Rev_trsase/Diguanyl_cyclase"/>
</dbReference>
<evidence type="ECO:0000313" key="7">
    <source>
        <dbReference type="Proteomes" id="UP001165079"/>
    </source>
</evidence>
<dbReference type="Pfam" id="PF00563">
    <property type="entry name" value="EAL"/>
    <property type="match status" value="1"/>
</dbReference>
<dbReference type="InterPro" id="IPR013656">
    <property type="entry name" value="PAS_4"/>
</dbReference>
<feature type="transmembrane region" description="Helical" evidence="2">
    <location>
        <begin position="133"/>
        <end position="155"/>
    </location>
</feature>
<proteinExistence type="predicted"/>
<sequence length="875" mass="94081">MWRTWGQRRAETLTALRRAVLAFTLLYAVGIGLRYFGDDKRVPGLGTASVAVVIAVASAAAAHLADRLPGREAYRNIAIGMGVGAFSVGIAVILARPHALWAVGIGSVISAGFFIHGLLRLPGGVNGLAPRLGLALDGLIIAACLSFTMWMLFFVDYRPDALSPAFTWSYGFVLTVALLSATIVGIGMVAAVRATGYRRAHILLALGLSIVALAGPPMLIGVDVGSYGICRAAMLSWGAGAMLVVIALLFGLRSPGAARARPIPHIGLLVTLVPTAIAGGAAIYHAAAKGPLRLDTVIAAVFVVAALISRQILTRFDVRRAAEQLADREAYFRSIVAGSSEVITVLDDDMVVRWQSPSSTWRMDWTEAQARGRSFDELVHPDDAAPVRKQLTRALTGEAVILDGRIMDADGDWRDTESTVADHRDVPQVRGLVVHTRDVGDRKQLERELARMAYADPLTGLANRRQLLRKLENDVAGSGIPCTMLAIDLDEFKNVNDLHGHDVGDEVLVEVAERLRANLRPTDLGARLGGDEFAVLLWCGVKDAGDIAERLLAALSEPYDCGRTRVFLSISIGVAGCGTADDVETLMRNADLALRFAKERGKNRIERYDADFEALVRRRTTLEQELRGANERGELHLVYQPVVALPGREIVGAEALLRWTHPVLGSVSPAEFIPAAESAGIMDELTAWSLRETAGKLSQWRASGHRLWVSLNVSVRQLHSPNFAVEVAQSLVERGVPPHQLVVEITEHDVAYDVNRLVAQLTGLRATGVRIALDDFGAGYSSLGQLHRLPVDIIKIDRALVVGAEDGTAPLSDVVVRLGERLGLDVIAEGVETEAQLAHVVEAGCPLGQGYLFHRPLMAVDLEARLAEGVAAAGD</sequence>
<dbReference type="SMART" id="SM00091">
    <property type="entry name" value="PAS"/>
    <property type="match status" value="1"/>
</dbReference>
<dbReference type="Pfam" id="PF00990">
    <property type="entry name" value="GGDEF"/>
    <property type="match status" value="1"/>
</dbReference>
<dbReference type="PROSITE" id="PS50112">
    <property type="entry name" value="PAS"/>
    <property type="match status" value="1"/>
</dbReference>
<dbReference type="EMBL" id="BSTX01000003">
    <property type="protein sequence ID" value="GLZ79830.1"/>
    <property type="molecule type" value="Genomic_DNA"/>
</dbReference>
<feature type="domain" description="PAS" evidence="3">
    <location>
        <begin position="328"/>
        <end position="398"/>
    </location>
</feature>
<accession>A0A9W6SPW7</accession>
<feature type="coiled-coil region" evidence="1">
    <location>
        <begin position="605"/>
        <end position="632"/>
    </location>
</feature>
<evidence type="ECO:0000313" key="6">
    <source>
        <dbReference type="EMBL" id="GLZ79830.1"/>
    </source>
</evidence>
<dbReference type="InterPro" id="IPR000014">
    <property type="entry name" value="PAS"/>
</dbReference>
<dbReference type="Pfam" id="PF08448">
    <property type="entry name" value="PAS_4"/>
    <property type="match status" value="1"/>
</dbReference>
<dbReference type="InterPro" id="IPR035965">
    <property type="entry name" value="PAS-like_dom_sf"/>
</dbReference>
<dbReference type="SUPFAM" id="SSF55785">
    <property type="entry name" value="PYP-like sensor domain (PAS domain)"/>
    <property type="match status" value="1"/>
</dbReference>
<protein>
    <recommendedName>
        <fullName evidence="8">PAS domain S-box-containing protein/diguanylate cyclase (GGDEF)-like protein</fullName>
    </recommendedName>
</protein>
<name>A0A9W6SPW7_9ACTN</name>
<dbReference type="InterPro" id="IPR000160">
    <property type="entry name" value="GGDEF_dom"/>
</dbReference>
<feature type="transmembrane region" description="Helical" evidence="2">
    <location>
        <begin position="234"/>
        <end position="252"/>
    </location>
</feature>
<dbReference type="CDD" id="cd01948">
    <property type="entry name" value="EAL"/>
    <property type="match status" value="1"/>
</dbReference>
<comment type="caution">
    <text evidence="6">The sequence shown here is derived from an EMBL/GenBank/DDBJ whole genome shotgun (WGS) entry which is preliminary data.</text>
</comment>
<dbReference type="NCBIfam" id="TIGR00229">
    <property type="entry name" value="sensory_box"/>
    <property type="match status" value="1"/>
</dbReference>
<dbReference type="SUPFAM" id="SSF141868">
    <property type="entry name" value="EAL domain-like"/>
    <property type="match status" value="1"/>
</dbReference>
<dbReference type="InterPro" id="IPR052155">
    <property type="entry name" value="Biofilm_reg_signaling"/>
</dbReference>
<dbReference type="PANTHER" id="PTHR44757:SF2">
    <property type="entry name" value="BIOFILM ARCHITECTURE MAINTENANCE PROTEIN MBAA"/>
    <property type="match status" value="1"/>
</dbReference>
<dbReference type="SUPFAM" id="SSF55073">
    <property type="entry name" value="Nucleotide cyclase"/>
    <property type="match status" value="1"/>
</dbReference>
<feature type="transmembrane region" description="Helical" evidence="2">
    <location>
        <begin position="101"/>
        <end position="121"/>
    </location>
</feature>
<dbReference type="Gene3D" id="3.30.70.270">
    <property type="match status" value="1"/>
</dbReference>
<dbReference type="PROSITE" id="PS50883">
    <property type="entry name" value="EAL"/>
    <property type="match status" value="1"/>
</dbReference>
<dbReference type="RefSeq" id="WP_285664971.1">
    <property type="nucleotide sequence ID" value="NZ_BSTX01000003.1"/>
</dbReference>
<evidence type="ECO:0000259" key="4">
    <source>
        <dbReference type="PROSITE" id="PS50883"/>
    </source>
</evidence>
<dbReference type="SMART" id="SM00267">
    <property type="entry name" value="GGDEF"/>
    <property type="match status" value="1"/>
</dbReference>
<keyword evidence="7" id="KW-1185">Reference proteome</keyword>
<feature type="transmembrane region" description="Helical" evidence="2">
    <location>
        <begin position="264"/>
        <end position="284"/>
    </location>
</feature>